<dbReference type="Proteomes" id="UP000257014">
    <property type="component" value="Unassembled WGS sequence"/>
</dbReference>
<comment type="caution">
    <text evidence="1">The sequence shown here is derived from an EMBL/GenBank/DDBJ whole genome shotgun (WGS) entry which is preliminary data.</text>
</comment>
<dbReference type="EMBL" id="QEWE01000043">
    <property type="protein sequence ID" value="REJ23854.1"/>
    <property type="molecule type" value="Genomic_DNA"/>
</dbReference>
<dbReference type="RefSeq" id="WP_276644918.1">
    <property type="nucleotide sequence ID" value="NZ_QEWE01000043.1"/>
</dbReference>
<name>A0A3E0JVK5_9BACI</name>
<dbReference type="AlphaFoldDB" id="A0A3E0JVK5"/>
<evidence type="ECO:0000313" key="2">
    <source>
        <dbReference type="Proteomes" id="UP000257014"/>
    </source>
</evidence>
<gene>
    <name evidence="1" type="ORF">C6P37_16505</name>
</gene>
<evidence type="ECO:0000313" key="1">
    <source>
        <dbReference type="EMBL" id="REJ23854.1"/>
    </source>
</evidence>
<accession>A0A3E0JVK5</accession>
<sequence>MDSAKFERMENYSAVARLQIELNPTDCERLGLQNFLFVTAEGESGRKARCMIFANPDIESGKAKASKRLLERIGFDSPTVIIRKEPYQFVRRGIPKIEHINENAVFATKDLIEKYGDQVELINISNGYRMKLGLKEHENKQLKNKVFINRYQMLLLGLDGGQADRLAIMKSGGDADPSFLPRLFAEIRGGYHALLRSVGQIFVGYRQLDLRVGYIYPFDENHRLCRIHPNIAKFLGLEENDRVIVSYNQKEVELPVLYLDTGNAGEVIKIENEFIDSHLYIGIPATVRFDLGIPNIGTVVRVRRSTKFLLKKHINKLSLPMIALYFTIFSLVENNVQRLLLVLVISPLIIFASLSEERAKVK</sequence>
<protein>
    <submittedName>
        <fullName evidence="1">Uncharacterized protein</fullName>
    </submittedName>
</protein>
<proteinExistence type="predicted"/>
<reference evidence="1 2" key="1">
    <citation type="submission" date="2018-03" db="EMBL/GenBank/DDBJ databases">
        <authorList>
            <person name="Keele B.F."/>
        </authorList>
    </citation>
    <scope>NUCLEOTIDE SEQUENCE [LARGE SCALE GENOMIC DNA]</scope>
    <source>
        <strain evidence="1">ZCTH4_d</strain>
    </source>
</reference>
<organism evidence="1 2">
    <name type="scientific">Caldibacillus debilis</name>
    <dbReference type="NCBI Taxonomy" id="301148"/>
    <lineage>
        <taxon>Bacteria</taxon>
        <taxon>Bacillati</taxon>
        <taxon>Bacillota</taxon>
        <taxon>Bacilli</taxon>
        <taxon>Bacillales</taxon>
        <taxon>Bacillaceae</taxon>
        <taxon>Caldibacillus</taxon>
    </lineage>
</organism>